<evidence type="ECO:0000313" key="7">
    <source>
        <dbReference type="Proteomes" id="UP000749040"/>
    </source>
</evidence>
<accession>A0ABS2U376</accession>
<keyword evidence="4" id="KW-0274">FAD</keyword>
<comment type="cofactor">
    <cofactor evidence="1">
        <name>FAD</name>
        <dbReference type="ChEBI" id="CHEBI:57692"/>
    </cofactor>
</comment>
<dbReference type="Pfam" id="PF05199">
    <property type="entry name" value="GMC_oxred_C"/>
    <property type="match status" value="1"/>
</dbReference>
<dbReference type="PANTHER" id="PTHR11552">
    <property type="entry name" value="GLUCOSE-METHANOL-CHOLINE GMC OXIDOREDUCTASE"/>
    <property type="match status" value="1"/>
</dbReference>
<dbReference type="Pfam" id="PF00732">
    <property type="entry name" value="GMC_oxred_N"/>
    <property type="match status" value="1"/>
</dbReference>
<reference evidence="6 7" key="1">
    <citation type="submission" date="2021-01" db="EMBL/GenBank/DDBJ databases">
        <title>Streptomyces acididurans sp. nov., isolated from a peat swamp forest soil.</title>
        <authorList>
            <person name="Chantavorakit T."/>
            <person name="Duangmal K."/>
        </authorList>
    </citation>
    <scope>NUCLEOTIDE SEQUENCE [LARGE SCALE GENOMIC DNA]</scope>
    <source>
        <strain evidence="6 7">KK5PA1</strain>
    </source>
</reference>
<sequence length="514" mass="56207">MTQSYDDIVIGSGSAGATLAARLTQDPSRRVLLLEAGPDFPNIEDIPHGVVNGAAMSLADEDWKFRAEIMDGRRILFPRGKITGGSSAVGATIALRGVPENFESWAAEGNPEWTWDKVLPFYKKLEDDANYDNEYHGKGGPYSIRRWRQDELTPVAKAFVQASLAAGFAEVEDHNHPEATGVGPIPTNRWDWRRLSTAMAYLTPDVRARENLTIQANTLVHKVLFEGNKAVGVEISAGSGATEQVRGTRVIVSAGAVNSPTLLMRSGIGPAEDLKRLGIDVILDRPGVGENLGDHPRTGVFMRPRAGVINTSDVFMQTILRTTAKGSTKFNDLQYYMVSHFDLGLFPDLHVLAGSKVVLGVMVVDQQPESRGRLRLNSLDPAAGPDIDLNFLSAERDMDKLVDSVRVCWELTQHPDIASKGEGTIVLNDQIVNDDDMVRQYIRRSLDSGYHPVGTAKLGPESDEMAVVSEKLQVHGFENLYLADASVMPSIVSCNTNLTSIMIGERMAHYLQEG</sequence>
<dbReference type="EMBL" id="JADKYB010000019">
    <property type="protein sequence ID" value="MBM9508598.1"/>
    <property type="molecule type" value="Genomic_DNA"/>
</dbReference>
<feature type="domain" description="Glucose-methanol-choline oxidoreductase N-terminal" evidence="5">
    <location>
        <begin position="255"/>
        <end position="269"/>
    </location>
</feature>
<keyword evidence="3" id="KW-0285">Flavoprotein</keyword>
<evidence type="ECO:0000256" key="4">
    <source>
        <dbReference type="ARBA" id="ARBA00022827"/>
    </source>
</evidence>
<dbReference type="InterPro" id="IPR036188">
    <property type="entry name" value="FAD/NAD-bd_sf"/>
</dbReference>
<organism evidence="6 7">
    <name type="scientific">Actinacidiphila acididurans</name>
    <dbReference type="NCBI Taxonomy" id="2784346"/>
    <lineage>
        <taxon>Bacteria</taxon>
        <taxon>Bacillati</taxon>
        <taxon>Actinomycetota</taxon>
        <taxon>Actinomycetes</taxon>
        <taxon>Kitasatosporales</taxon>
        <taxon>Streptomycetaceae</taxon>
        <taxon>Actinacidiphila</taxon>
    </lineage>
</organism>
<dbReference type="Proteomes" id="UP000749040">
    <property type="component" value="Unassembled WGS sequence"/>
</dbReference>
<dbReference type="PANTHER" id="PTHR11552:SF147">
    <property type="entry name" value="CHOLINE DEHYDROGENASE, MITOCHONDRIAL"/>
    <property type="match status" value="1"/>
</dbReference>
<dbReference type="InterPro" id="IPR007867">
    <property type="entry name" value="GMC_OxRtase_C"/>
</dbReference>
<evidence type="ECO:0000256" key="3">
    <source>
        <dbReference type="ARBA" id="ARBA00022630"/>
    </source>
</evidence>
<dbReference type="RefSeq" id="WP_205360780.1">
    <property type="nucleotide sequence ID" value="NZ_JADKYB010000019.1"/>
</dbReference>
<dbReference type="Gene3D" id="3.30.410.40">
    <property type="match status" value="1"/>
</dbReference>
<dbReference type="Gene3D" id="3.50.50.60">
    <property type="entry name" value="FAD/NAD(P)-binding domain"/>
    <property type="match status" value="1"/>
</dbReference>
<evidence type="ECO:0000313" key="6">
    <source>
        <dbReference type="EMBL" id="MBM9508598.1"/>
    </source>
</evidence>
<dbReference type="PIRSF" id="PIRSF000137">
    <property type="entry name" value="Alcohol_oxidase"/>
    <property type="match status" value="1"/>
</dbReference>
<evidence type="ECO:0000256" key="1">
    <source>
        <dbReference type="ARBA" id="ARBA00001974"/>
    </source>
</evidence>
<protein>
    <submittedName>
        <fullName evidence="6">GMC family oxidoreductase N-terminal domain-containing protein</fullName>
    </submittedName>
</protein>
<evidence type="ECO:0000256" key="2">
    <source>
        <dbReference type="ARBA" id="ARBA00010790"/>
    </source>
</evidence>
<dbReference type="SUPFAM" id="SSF54373">
    <property type="entry name" value="FAD-linked reductases, C-terminal domain"/>
    <property type="match status" value="1"/>
</dbReference>
<gene>
    <name evidence="6" type="ORF">ITX44_29405</name>
</gene>
<comment type="caution">
    <text evidence="6">The sequence shown here is derived from an EMBL/GenBank/DDBJ whole genome shotgun (WGS) entry which is preliminary data.</text>
</comment>
<dbReference type="InterPro" id="IPR012132">
    <property type="entry name" value="GMC_OxRdtase"/>
</dbReference>
<name>A0ABS2U376_9ACTN</name>
<proteinExistence type="inferred from homology"/>
<comment type="similarity">
    <text evidence="2">Belongs to the GMC oxidoreductase family.</text>
</comment>
<dbReference type="SUPFAM" id="SSF51905">
    <property type="entry name" value="FAD/NAD(P)-binding domain"/>
    <property type="match status" value="1"/>
</dbReference>
<dbReference type="PROSITE" id="PS00624">
    <property type="entry name" value="GMC_OXRED_2"/>
    <property type="match status" value="1"/>
</dbReference>
<keyword evidence="7" id="KW-1185">Reference proteome</keyword>
<dbReference type="InterPro" id="IPR000172">
    <property type="entry name" value="GMC_OxRdtase_N"/>
</dbReference>
<evidence type="ECO:0000259" key="5">
    <source>
        <dbReference type="PROSITE" id="PS00624"/>
    </source>
</evidence>